<sequence>MSLAAAAAAAAADVQSRPPRIPLPAPPRNSSGPARPPIIVDREKTCPLLLRVFTKIGGHHSVEEFATRGKEPKDEVQIYTWRDATLRELTDLVKEVAPAARRRDARLSFAFVYPDRRGRNVMRSAASRGIRHFKAQSGRHVVPPPNINEVGMTHANGNTRRPDDTRTLAELSFQTGDFLDVAIYA</sequence>
<organism evidence="1 2">
    <name type="scientific">Diphasiastrum complanatum</name>
    <name type="common">Issler's clubmoss</name>
    <name type="synonym">Lycopodium complanatum</name>
    <dbReference type="NCBI Taxonomy" id="34168"/>
    <lineage>
        <taxon>Eukaryota</taxon>
        <taxon>Viridiplantae</taxon>
        <taxon>Streptophyta</taxon>
        <taxon>Embryophyta</taxon>
        <taxon>Tracheophyta</taxon>
        <taxon>Lycopodiopsida</taxon>
        <taxon>Lycopodiales</taxon>
        <taxon>Lycopodiaceae</taxon>
        <taxon>Lycopodioideae</taxon>
        <taxon>Diphasiastrum</taxon>
    </lineage>
</organism>
<reference evidence="2" key="1">
    <citation type="journal article" date="2024" name="Proc. Natl. Acad. Sci. U.S.A.">
        <title>Extraordinary preservation of gene collinearity over three hundred million years revealed in homosporous lycophytes.</title>
        <authorList>
            <person name="Li C."/>
            <person name="Wickell D."/>
            <person name="Kuo L.Y."/>
            <person name="Chen X."/>
            <person name="Nie B."/>
            <person name="Liao X."/>
            <person name="Peng D."/>
            <person name="Ji J."/>
            <person name="Jenkins J."/>
            <person name="Williams M."/>
            <person name="Shu S."/>
            <person name="Plott C."/>
            <person name="Barry K."/>
            <person name="Rajasekar S."/>
            <person name="Grimwood J."/>
            <person name="Han X."/>
            <person name="Sun S."/>
            <person name="Hou Z."/>
            <person name="He W."/>
            <person name="Dai G."/>
            <person name="Sun C."/>
            <person name="Schmutz J."/>
            <person name="Leebens-Mack J.H."/>
            <person name="Li F.W."/>
            <person name="Wang L."/>
        </authorList>
    </citation>
    <scope>NUCLEOTIDE SEQUENCE [LARGE SCALE GENOMIC DNA]</scope>
    <source>
        <strain evidence="2">cv. PW_Plant_1</strain>
    </source>
</reference>
<dbReference type="Proteomes" id="UP001162992">
    <property type="component" value="Chromosome 7"/>
</dbReference>
<accession>A0ACC2D636</accession>
<protein>
    <submittedName>
        <fullName evidence="1">Uncharacterized protein</fullName>
    </submittedName>
</protein>
<keyword evidence="2" id="KW-1185">Reference proteome</keyword>
<name>A0ACC2D636_DIPCM</name>
<dbReference type="EMBL" id="CM055098">
    <property type="protein sequence ID" value="KAJ7549763.1"/>
    <property type="molecule type" value="Genomic_DNA"/>
</dbReference>
<evidence type="ECO:0000313" key="2">
    <source>
        <dbReference type="Proteomes" id="UP001162992"/>
    </source>
</evidence>
<evidence type="ECO:0000313" key="1">
    <source>
        <dbReference type="EMBL" id="KAJ7549763.1"/>
    </source>
</evidence>
<gene>
    <name evidence="1" type="ORF">O6H91_07G067500</name>
</gene>
<proteinExistence type="predicted"/>
<comment type="caution">
    <text evidence="1">The sequence shown here is derived from an EMBL/GenBank/DDBJ whole genome shotgun (WGS) entry which is preliminary data.</text>
</comment>